<evidence type="ECO:0008006" key="4">
    <source>
        <dbReference type="Google" id="ProtNLM"/>
    </source>
</evidence>
<dbReference type="PANTHER" id="PTHR15503">
    <property type="entry name" value="LDOC1 RELATED"/>
    <property type="match status" value="1"/>
</dbReference>
<evidence type="ECO:0000313" key="3">
    <source>
        <dbReference type="Proteomes" id="UP000245609"/>
    </source>
</evidence>
<keyword evidence="3" id="KW-1185">Reference proteome</keyword>
<gene>
    <name evidence="2" type="ORF">BB560_004981</name>
</gene>
<dbReference type="SUPFAM" id="SSF50630">
    <property type="entry name" value="Acid proteases"/>
    <property type="match status" value="1"/>
</dbReference>
<name>A0A2T9Z7V5_9FUNG</name>
<feature type="non-terminal residue" evidence="2">
    <location>
        <position position="421"/>
    </location>
</feature>
<feature type="region of interest" description="Disordered" evidence="1">
    <location>
        <begin position="161"/>
        <end position="184"/>
    </location>
</feature>
<dbReference type="Gene3D" id="2.40.70.10">
    <property type="entry name" value="Acid Proteases"/>
    <property type="match status" value="1"/>
</dbReference>
<dbReference type="Proteomes" id="UP000245609">
    <property type="component" value="Unassembled WGS sequence"/>
</dbReference>
<reference evidence="2 3" key="1">
    <citation type="journal article" date="2018" name="MBio">
        <title>Comparative Genomics Reveals the Core Gene Toolbox for the Fungus-Insect Symbiosis.</title>
        <authorList>
            <person name="Wang Y."/>
            <person name="Stata M."/>
            <person name="Wang W."/>
            <person name="Stajich J.E."/>
            <person name="White M.M."/>
            <person name="Moncalvo J.M."/>
        </authorList>
    </citation>
    <scope>NUCLEOTIDE SEQUENCE [LARGE SCALE GENOMIC DNA]</scope>
    <source>
        <strain evidence="2 3">SC-DP-2</strain>
    </source>
</reference>
<sequence length="421" mass="48890">MNEQPYNQIVLTEEQFARFLETAGNSDNPHNNKQQNTLKTSGLIKPQIFSETSNEDLSTWLFLFTNWRIASGINQDRQLIAMATKKRLREKIHYLRQTSSVVIYSEEFMNLYTAIGSMTEEEAVDRFIRNLKGHVRASVLVHNPQELLVAMRIAESYDTASSRPNYHKWPPPQHNRFQNNHPPQEDKMEVDSVDIRNQQLSQQTWKRKGEVLEADIMLPSKIEDAIDNNNHEHHFMDLQTPTPPLLLNVEINDRKHLALIDSSATTEIISSYLVTKERLDTEKLKTPIRITVADGKTYEISEVCTMPVTIKGKPFEITALVFEHSKHSLILGRSWLKKNNPSIDWRIPSICLNSIQTFEIKNHEDPNLIAYRSFFKQFINGYDTFAIKIEKHKDKTILGNEDEFDEMIRYTNNPEIAEILK</sequence>
<dbReference type="Pfam" id="PF08284">
    <property type="entry name" value="RVP_2"/>
    <property type="match status" value="1"/>
</dbReference>
<dbReference type="AlphaFoldDB" id="A0A2T9Z7V5"/>
<dbReference type="EMBL" id="MBFS01001805">
    <property type="protein sequence ID" value="PVV00632.1"/>
    <property type="molecule type" value="Genomic_DNA"/>
</dbReference>
<accession>A0A2T9Z7V5</accession>
<proteinExistence type="predicted"/>
<evidence type="ECO:0000313" key="2">
    <source>
        <dbReference type="EMBL" id="PVV00632.1"/>
    </source>
</evidence>
<dbReference type="OrthoDB" id="5558452at2759"/>
<dbReference type="CDD" id="cd00303">
    <property type="entry name" value="retropepsin_like"/>
    <property type="match status" value="1"/>
</dbReference>
<organism evidence="2 3">
    <name type="scientific">Smittium megazygosporum</name>
    <dbReference type="NCBI Taxonomy" id="133381"/>
    <lineage>
        <taxon>Eukaryota</taxon>
        <taxon>Fungi</taxon>
        <taxon>Fungi incertae sedis</taxon>
        <taxon>Zoopagomycota</taxon>
        <taxon>Kickxellomycotina</taxon>
        <taxon>Harpellomycetes</taxon>
        <taxon>Harpellales</taxon>
        <taxon>Legeriomycetaceae</taxon>
        <taxon>Smittium</taxon>
    </lineage>
</organism>
<dbReference type="InterPro" id="IPR032567">
    <property type="entry name" value="RTL1-rel"/>
</dbReference>
<protein>
    <recommendedName>
        <fullName evidence="4">Retrotransposon gag domain-containing protein</fullName>
    </recommendedName>
</protein>
<comment type="caution">
    <text evidence="2">The sequence shown here is derived from an EMBL/GenBank/DDBJ whole genome shotgun (WGS) entry which is preliminary data.</text>
</comment>
<dbReference type="PANTHER" id="PTHR15503:SF22">
    <property type="entry name" value="TRANSPOSON TY3-I GAG POLYPROTEIN"/>
    <property type="match status" value="1"/>
</dbReference>
<dbReference type="STRING" id="133381.A0A2T9Z7V5"/>
<evidence type="ECO:0000256" key="1">
    <source>
        <dbReference type="SAM" id="MobiDB-lite"/>
    </source>
</evidence>
<dbReference type="InterPro" id="IPR021109">
    <property type="entry name" value="Peptidase_aspartic_dom_sf"/>
</dbReference>